<organism evidence="3 4">
    <name type="scientific">Notothenia coriiceps</name>
    <name type="common">black rockcod</name>
    <dbReference type="NCBI Taxonomy" id="8208"/>
    <lineage>
        <taxon>Eukaryota</taxon>
        <taxon>Metazoa</taxon>
        <taxon>Chordata</taxon>
        <taxon>Craniata</taxon>
        <taxon>Vertebrata</taxon>
        <taxon>Euteleostomi</taxon>
        <taxon>Actinopterygii</taxon>
        <taxon>Neopterygii</taxon>
        <taxon>Teleostei</taxon>
        <taxon>Neoteleostei</taxon>
        <taxon>Acanthomorphata</taxon>
        <taxon>Eupercaria</taxon>
        <taxon>Perciformes</taxon>
        <taxon>Notothenioidei</taxon>
        <taxon>Nototheniidae</taxon>
        <taxon>Notothenia</taxon>
    </lineage>
</organism>
<evidence type="ECO:0000259" key="2">
    <source>
        <dbReference type="Pfam" id="PF20478"/>
    </source>
</evidence>
<evidence type="ECO:0000313" key="3">
    <source>
        <dbReference type="Proteomes" id="UP000504611"/>
    </source>
</evidence>
<dbReference type="PANTHER" id="PTHR36981">
    <property type="entry name" value="ZGC:195170"/>
    <property type="match status" value="1"/>
</dbReference>
<name>A0A6I9N9Y8_9TELE</name>
<dbReference type="InterPro" id="IPR046815">
    <property type="entry name" value="P2RX7_C"/>
</dbReference>
<feature type="domain" description="P2X purinoreceptor 7 intracellular" evidence="2">
    <location>
        <begin position="114"/>
        <end position="210"/>
    </location>
</feature>
<reference evidence="4" key="1">
    <citation type="submission" date="2025-08" db="UniProtKB">
        <authorList>
            <consortium name="RefSeq"/>
        </authorList>
    </citation>
    <scope>IDENTIFICATION</scope>
    <source>
        <tissue evidence="4">Muscle</tissue>
    </source>
</reference>
<sequence>MASNATTSDSDSDHSSSDSVGYLDSVTEVESEPASLSLQGILPYQYDPPARQSNNEAETCEREADSAAGETRVGNTEWCTCQCCESMPTADECVCCREIWQVMEQIESLQPTDQIEDTDEKSRCIISHPGFREGCLSVWTLKIAYLQYKQQHRAVDGPLHQKYRYTAYRQFVRWCWGVLSPKIRVPLPACAVTEIRKTYPEPGGRYQGFQWPNL</sequence>
<keyword evidence="3" id="KW-1185">Reference proteome</keyword>
<dbReference type="OrthoDB" id="9898867at2759"/>
<accession>A0A6I9N9Y8</accession>
<proteinExistence type="predicted"/>
<feature type="region of interest" description="Disordered" evidence="1">
    <location>
        <begin position="1"/>
        <end position="67"/>
    </location>
</feature>
<dbReference type="AlphaFoldDB" id="A0A6I9N9Y8"/>
<evidence type="ECO:0000256" key="1">
    <source>
        <dbReference type="SAM" id="MobiDB-lite"/>
    </source>
</evidence>
<dbReference type="GeneID" id="104948840"/>
<dbReference type="PANTHER" id="PTHR36981:SF1">
    <property type="entry name" value="P2X PURINORECEPTOR 7 INTRACELLULAR DOMAIN-CONTAINING PROTEIN"/>
    <property type="match status" value="1"/>
</dbReference>
<evidence type="ECO:0000313" key="4">
    <source>
        <dbReference type="RefSeq" id="XP_010773362.1"/>
    </source>
</evidence>
<gene>
    <name evidence="4" type="primary">LOC104948840</name>
</gene>
<protein>
    <submittedName>
        <fullName evidence="4">P2X purinoceptor 7-like</fullName>
    </submittedName>
</protein>
<dbReference type="Pfam" id="PF20478">
    <property type="entry name" value="P2RX7_C"/>
    <property type="match status" value="1"/>
</dbReference>
<dbReference type="KEGG" id="ncc:104948840"/>
<dbReference type="RefSeq" id="XP_010773362.1">
    <property type="nucleotide sequence ID" value="XM_010775060.1"/>
</dbReference>
<dbReference type="Proteomes" id="UP000504611">
    <property type="component" value="Unplaced"/>
</dbReference>